<name>A0ABD5PDM6_9EURY</name>
<evidence type="ECO:0000313" key="2">
    <source>
        <dbReference type="EMBL" id="MFC4358883.1"/>
    </source>
</evidence>
<sequence length="144" mass="14497">MSTHSSSDGRLTNALIGAVVTVVLSFVPFSPVLGGAVAGYLQKRDGARVGAVSGAMAAVPALFVTVLGLLLFAGLAVVPGDDLLGAQIGFVLLALLVAGVVLAYVVGLSAVGGIVGVALAERSERRRDSARGGDDPWADERLVE</sequence>
<proteinExistence type="predicted"/>
<dbReference type="Pfam" id="PF17647">
    <property type="entry name" value="DUF5518"/>
    <property type="match status" value="1"/>
</dbReference>
<comment type="caution">
    <text evidence="2">The sequence shown here is derived from an EMBL/GenBank/DDBJ whole genome shotgun (WGS) entry which is preliminary data.</text>
</comment>
<dbReference type="AlphaFoldDB" id="A0ABD5PDM6"/>
<keyword evidence="1" id="KW-0472">Membrane</keyword>
<dbReference type="InterPro" id="IPR040493">
    <property type="entry name" value="DUF5518"/>
</dbReference>
<keyword evidence="1" id="KW-1133">Transmembrane helix</keyword>
<feature type="transmembrane region" description="Helical" evidence="1">
    <location>
        <begin position="53"/>
        <end position="78"/>
    </location>
</feature>
<organism evidence="2 3">
    <name type="scientific">Halobium salinum</name>
    <dbReference type="NCBI Taxonomy" id="1364940"/>
    <lineage>
        <taxon>Archaea</taxon>
        <taxon>Methanobacteriati</taxon>
        <taxon>Methanobacteriota</taxon>
        <taxon>Stenosarchaea group</taxon>
        <taxon>Halobacteria</taxon>
        <taxon>Halobacteriales</taxon>
        <taxon>Haloferacaceae</taxon>
        <taxon>Halobium</taxon>
    </lineage>
</organism>
<dbReference type="RefSeq" id="WP_267619808.1">
    <property type="nucleotide sequence ID" value="NZ_JAODIW010000004.1"/>
</dbReference>
<gene>
    <name evidence="2" type="ORF">ACFO0N_13115</name>
</gene>
<dbReference type="EMBL" id="JBHSDS010000007">
    <property type="protein sequence ID" value="MFC4358883.1"/>
    <property type="molecule type" value="Genomic_DNA"/>
</dbReference>
<feature type="transmembrane region" description="Helical" evidence="1">
    <location>
        <begin position="15"/>
        <end position="41"/>
    </location>
</feature>
<keyword evidence="1" id="KW-0812">Transmembrane</keyword>
<evidence type="ECO:0000256" key="1">
    <source>
        <dbReference type="SAM" id="Phobius"/>
    </source>
</evidence>
<protein>
    <submittedName>
        <fullName evidence="2">DUF5518 domain-containing protein</fullName>
    </submittedName>
</protein>
<evidence type="ECO:0000313" key="3">
    <source>
        <dbReference type="Proteomes" id="UP001595921"/>
    </source>
</evidence>
<feature type="transmembrane region" description="Helical" evidence="1">
    <location>
        <begin position="90"/>
        <end position="119"/>
    </location>
</feature>
<accession>A0ABD5PDM6</accession>
<dbReference type="Proteomes" id="UP001595921">
    <property type="component" value="Unassembled WGS sequence"/>
</dbReference>
<reference evidence="2 3" key="1">
    <citation type="journal article" date="2019" name="Int. J. Syst. Evol. Microbiol.">
        <title>The Global Catalogue of Microorganisms (GCM) 10K type strain sequencing project: providing services to taxonomists for standard genome sequencing and annotation.</title>
        <authorList>
            <consortium name="The Broad Institute Genomics Platform"/>
            <consortium name="The Broad Institute Genome Sequencing Center for Infectious Disease"/>
            <person name="Wu L."/>
            <person name="Ma J."/>
        </authorList>
    </citation>
    <scope>NUCLEOTIDE SEQUENCE [LARGE SCALE GENOMIC DNA]</scope>
    <source>
        <strain evidence="2 3">CGMCC 1.12553</strain>
    </source>
</reference>
<keyword evidence="3" id="KW-1185">Reference proteome</keyword>